<accession>A0A1M7JCZ4</accession>
<dbReference type="EMBL" id="FRBQ01000005">
    <property type="protein sequence ID" value="SHM50879.1"/>
    <property type="molecule type" value="Genomic_DNA"/>
</dbReference>
<evidence type="ECO:0000313" key="2">
    <source>
        <dbReference type="Proteomes" id="UP000184305"/>
    </source>
</evidence>
<dbReference type="RefSeq" id="WP_073267023.1">
    <property type="nucleotide sequence ID" value="NZ_FRBQ01000005.1"/>
</dbReference>
<evidence type="ECO:0000313" key="1">
    <source>
        <dbReference type="EMBL" id="SHM50879.1"/>
    </source>
</evidence>
<reference evidence="2" key="1">
    <citation type="submission" date="2016-11" db="EMBL/GenBank/DDBJ databases">
        <authorList>
            <person name="Varghese N."/>
            <person name="Submissions S."/>
        </authorList>
    </citation>
    <scope>NUCLEOTIDE SEQUENCE [LARGE SCALE GENOMIC DNA]</scope>
    <source>
        <strain evidence="2">CECT 8089</strain>
    </source>
</reference>
<sequence>MNYASGETVDIGDSVTLEHGKTPGIVYAVIESPQQINEWALDEPGIMIEAEPFGLVFWPASEIYDPVIFIARKCT</sequence>
<dbReference type="AlphaFoldDB" id="A0A1M7JCZ4"/>
<organism evidence="1 2">
    <name type="scientific">Phytopseudomonas punonensis</name>
    <dbReference type="NCBI Taxonomy" id="1220495"/>
    <lineage>
        <taxon>Bacteria</taxon>
        <taxon>Pseudomonadati</taxon>
        <taxon>Pseudomonadota</taxon>
        <taxon>Gammaproteobacteria</taxon>
        <taxon>Pseudomonadales</taxon>
        <taxon>Pseudomonadaceae</taxon>
        <taxon>Phytopseudomonas</taxon>
    </lineage>
</organism>
<dbReference type="STRING" id="1220495.SAMN05216288_3803"/>
<dbReference type="Proteomes" id="UP000184305">
    <property type="component" value="Unassembled WGS sequence"/>
</dbReference>
<gene>
    <name evidence="1" type="ORF">SAMN05216288_3803</name>
</gene>
<keyword evidence="2" id="KW-1185">Reference proteome</keyword>
<name>A0A1M7JCZ4_9GAMM</name>
<proteinExistence type="predicted"/>
<protein>
    <submittedName>
        <fullName evidence="1">Uncharacterized protein</fullName>
    </submittedName>
</protein>
<dbReference type="OrthoDB" id="9181474at2"/>